<reference evidence="3 4" key="1">
    <citation type="submission" date="2021-11" db="EMBL/GenBank/DDBJ databases">
        <authorList>
            <person name="Lee D.-H."/>
            <person name="Kim S.-B."/>
        </authorList>
    </citation>
    <scope>NUCLEOTIDE SEQUENCE [LARGE SCALE GENOMIC DNA]</scope>
    <source>
        <strain evidence="3 4">KCTC 52223</strain>
    </source>
</reference>
<dbReference type="InterPro" id="IPR003018">
    <property type="entry name" value="GAF"/>
</dbReference>
<dbReference type="SUPFAM" id="SSF55785">
    <property type="entry name" value="PYP-like sensor domain (PAS domain)"/>
    <property type="match status" value="1"/>
</dbReference>
<evidence type="ECO:0000313" key="3">
    <source>
        <dbReference type="EMBL" id="MCC8432514.1"/>
    </source>
</evidence>
<keyword evidence="4" id="KW-1185">Reference proteome</keyword>
<comment type="caution">
    <text evidence="3">The sequence shown here is derived from an EMBL/GenBank/DDBJ whole genome shotgun (WGS) entry which is preliminary data.</text>
</comment>
<dbReference type="Gene3D" id="3.30.450.20">
    <property type="entry name" value="PAS domain"/>
    <property type="match status" value="1"/>
</dbReference>
<evidence type="ECO:0000256" key="1">
    <source>
        <dbReference type="SAM" id="Phobius"/>
    </source>
</evidence>
<proteinExistence type="predicted"/>
<keyword evidence="1" id="KW-0812">Transmembrane</keyword>
<organism evidence="3 4">
    <name type="scientific">Reyranella aquatilis</name>
    <dbReference type="NCBI Taxonomy" id="2035356"/>
    <lineage>
        <taxon>Bacteria</taxon>
        <taxon>Pseudomonadati</taxon>
        <taxon>Pseudomonadota</taxon>
        <taxon>Alphaproteobacteria</taxon>
        <taxon>Hyphomicrobiales</taxon>
        <taxon>Reyranellaceae</taxon>
        <taxon>Reyranella</taxon>
    </lineage>
</organism>
<keyword evidence="1" id="KW-1133">Transmembrane helix</keyword>
<evidence type="ECO:0000313" key="4">
    <source>
        <dbReference type="Proteomes" id="UP001198862"/>
    </source>
</evidence>
<dbReference type="Proteomes" id="UP001198862">
    <property type="component" value="Unassembled WGS sequence"/>
</dbReference>
<keyword evidence="1" id="KW-0472">Membrane</keyword>
<feature type="transmembrane region" description="Helical" evidence="1">
    <location>
        <begin position="104"/>
        <end position="123"/>
    </location>
</feature>
<gene>
    <name evidence="3" type="ORF">LJ725_26390</name>
</gene>
<name>A0ABS8L2G4_9HYPH</name>
<dbReference type="CDD" id="cd00130">
    <property type="entry name" value="PAS"/>
    <property type="match status" value="1"/>
</dbReference>
<accession>A0ABS8L2G4</accession>
<dbReference type="RefSeq" id="WP_230553933.1">
    <property type="nucleotide sequence ID" value="NZ_JAJISD010000015.1"/>
</dbReference>
<dbReference type="EMBL" id="JAJISD010000015">
    <property type="protein sequence ID" value="MCC8432514.1"/>
    <property type="molecule type" value="Genomic_DNA"/>
</dbReference>
<dbReference type="InterPro" id="IPR035965">
    <property type="entry name" value="PAS-like_dom_sf"/>
</dbReference>
<feature type="domain" description="PAS" evidence="2">
    <location>
        <begin position="435"/>
        <end position="473"/>
    </location>
</feature>
<dbReference type="NCBIfam" id="TIGR00229">
    <property type="entry name" value="sensory_box"/>
    <property type="match status" value="1"/>
</dbReference>
<dbReference type="Gene3D" id="3.30.450.40">
    <property type="match status" value="1"/>
</dbReference>
<evidence type="ECO:0000259" key="2">
    <source>
        <dbReference type="PROSITE" id="PS50112"/>
    </source>
</evidence>
<dbReference type="SUPFAM" id="SSF55781">
    <property type="entry name" value="GAF domain-like"/>
    <property type="match status" value="1"/>
</dbReference>
<dbReference type="InterPro" id="IPR029016">
    <property type="entry name" value="GAF-like_dom_sf"/>
</dbReference>
<dbReference type="Pfam" id="PF13426">
    <property type="entry name" value="PAS_9"/>
    <property type="match status" value="1"/>
</dbReference>
<sequence>MKQQQLPPSSPEPRKGSARRIYWISIATLAGLMLLAALLTVEEWLGLIPSFQRAMGDLFSRYALLAVALVIALIGFGVFFRRSLREGWWQAGPPDAPRRTRSRLLLTVFSGFALGIAATGYLLNNDLRTAFRDERLSQQAGIAGLKAQQIDQWVAERAIDLGFLVTSLKGLPFGQIDAGPELRQFVELLLYQVLIGHPERREIMLFSGDGQLLVEVGGAPGHLDHGGVGGLVREAARDGKLKIGSLELDAGDPPGPSMAFAQPFNATASAPGQPASQFVVVLAVDPSVDLFPKVRAWPTDSPTSEVLVVRREGDDAAFLFAPRFWEHPIPPEGLRLPLSTPNLTAAIAIREGDGTRVAVDYRGKRVMAASRAANAVPWTVIAKSDYDEVMRPIDRRSEKIALVFGATILVAACLVWSLWRSQQEETRELAVSNLRFVHAVQDMFIVLDGDNRILETNEAAQKAVGYTAEELRGMDARNLRLPDGTNEDDQGDAALAAAGGRVEVRTMIRRKDGSTFPAEVRVSAFELDGRVYRQAMGVDISDRVKLEQEVLRLARVKRSLQAATSVLLRARSEAEVFDQICTSLVEFGDYQMVAVAVPNDDAGKTFRFPAIAGNDDGYLANAHITWNDEPTGKGPLGMAIKTGTVQSIQDFASNPNARPWREQALRRGYRSSIALPLRREGALVAALLIYAAEPQAFDAEEVQLLTALADDISYVLSRVAS</sequence>
<feature type="transmembrane region" description="Helical" evidence="1">
    <location>
        <begin position="62"/>
        <end position="84"/>
    </location>
</feature>
<dbReference type="Pfam" id="PF13185">
    <property type="entry name" value="GAF_2"/>
    <property type="match status" value="1"/>
</dbReference>
<dbReference type="PROSITE" id="PS50112">
    <property type="entry name" value="PAS"/>
    <property type="match status" value="1"/>
</dbReference>
<protein>
    <submittedName>
        <fullName evidence="3">GAF domain-containing protein</fullName>
    </submittedName>
</protein>
<dbReference type="InterPro" id="IPR000014">
    <property type="entry name" value="PAS"/>
</dbReference>
<feature type="transmembrane region" description="Helical" evidence="1">
    <location>
        <begin position="20"/>
        <end position="41"/>
    </location>
</feature>